<dbReference type="InterPro" id="IPR005325">
    <property type="entry name" value="DUF308_memb"/>
</dbReference>
<dbReference type="Proteomes" id="UP000609172">
    <property type="component" value="Unassembled WGS sequence"/>
</dbReference>
<dbReference type="Pfam" id="PF03729">
    <property type="entry name" value="DUF308"/>
    <property type="match status" value="2"/>
</dbReference>
<keyword evidence="1" id="KW-0812">Transmembrane</keyword>
<dbReference type="PANTHER" id="PTHR34989">
    <property type="entry name" value="PROTEIN HDED"/>
    <property type="match status" value="1"/>
</dbReference>
<feature type="transmembrane region" description="Helical" evidence="1">
    <location>
        <begin position="132"/>
        <end position="152"/>
    </location>
</feature>
<proteinExistence type="predicted"/>
<evidence type="ECO:0000313" key="3">
    <source>
        <dbReference type="Proteomes" id="UP000609172"/>
    </source>
</evidence>
<feature type="transmembrane region" description="Helical" evidence="1">
    <location>
        <begin position="158"/>
        <end position="178"/>
    </location>
</feature>
<feature type="transmembrane region" description="Helical" evidence="1">
    <location>
        <begin position="40"/>
        <end position="60"/>
    </location>
</feature>
<keyword evidence="1" id="KW-0472">Membrane</keyword>
<reference evidence="2" key="1">
    <citation type="submission" date="2020-12" db="EMBL/GenBank/DDBJ databases">
        <title>Bacterial novel species Flavobacterium sp. SE-1-e isolated from soil.</title>
        <authorList>
            <person name="Jung H.-Y."/>
        </authorList>
    </citation>
    <scope>NUCLEOTIDE SEQUENCE</scope>
    <source>
        <strain evidence="2">SE-1-e</strain>
    </source>
</reference>
<feature type="transmembrane region" description="Helical" evidence="1">
    <location>
        <begin position="102"/>
        <end position="120"/>
    </location>
</feature>
<evidence type="ECO:0000256" key="1">
    <source>
        <dbReference type="SAM" id="Phobius"/>
    </source>
</evidence>
<evidence type="ECO:0000313" key="2">
    <source>
        <dbReference type="EMBL" id="MBK0368767.1"/>
    </source>
</evidence>
<organism evidence="2 3">
    <name type="scientific">Flavobacterium agrisoli</name>
    <dbReference type="NCBI Taxonomy" id="2793066"/>
    <lineage>
        <taxon>Bacteria</taxon>
        <taxon>Pseudomonadati</taxon>
        <taxon>Bacteroidota</taxon>
        <taxon>Flavobacteriia</taxon>
        <taxon>Flavobacteriales</taxon>
        <taxon>Flavobacteriaceae</taxon>
        <taxon>Flavobacterium</taxon>
    </lineage>
</organism>
<dbReference type="AlphaFoldDB" id="A0A934PJJ1"/>
<dbReference type="InterPro" id="IPR052712">
    <property type="entry name" value="Acid_resist_chaperone_HdeD"/>
</dbReference>
<sequence>MSNFFKKVKNSVKYWYVPLIVGIIFIAVGIYTFMSPLASYLALSLFFSLSFLFGGGAEIIFAISNRKELDNWGWTLTFGIFTFLVGLLLINRPEISIVTLPLYIGFLVLFRSIAAVSYAIDLKNYGIKDANNLLILGILGIVFSFLLLWNPVFAGMTIVFWTGLALVTSGVFSIYLAIKLKKIHDLPNKISDELKDRYDNLEEEMKEHLKR</sequence>
<dbReference type="RefSeq" id="WP_200104682.1">
    <property type="nucleotide sequence ID" value="NZ_JAEHFV010000001.1"/>
</dbReference>
<comment type="caution">
    <text evidence="2">The sequence shown here is derived from an EMBL/GenBank/DDBJ whole genome shotgun (WGS) entry which is preliminary data.</text>
</comment>
<dbReference type="GO" id="GO:0005886">
    <property type="term" value="C:plasma membrane"/>
    <property type="evidence" value="ECO:0007669"/>
    <property type="project" value="TreeGrafter"/>
</dbReference>
<keyword evidence="3" id="KW-1185">Reference proteome</keyword>
<feature type="transmembrane region" description="Helical" evidence="1">
    <location>
        <begin position="12"/>
        <end position="34"/>
    </location>
</feature>
<accession>A0A934PJJ1</accession>
<name>A0A934PJJ1_9FLAO</name>
<gene>
    <name evidence="2" type="ORF">I5M07_02880</name>
</gene>
<keyword evidence="1" id="KW-1133">Transmembrane helix</keyword>
<dbReference type="EMBL" id="JAEHFV010000001">
    <property type="protein sequence ID" value="MBK0368767.1"/>
    <property type="molecule type" value="Genomic_DNA"/>
</dbReference>
<feature type="transmembrane region" description="Helical" evidence="1">
    <location>
        <begin position="72"/>
        <end position="90"/>
    </location>
</feature>
<dbReference type="PANTHER" id="PTHR34989:SF1">
    <property type="entry name" value="PROTEIN HDED"/>
    <property type="match status" value="1"/>
</dbReference>
<protein>
    <submittedName>
        <fullName evidence="2">DUF308 domain-containing protein</fullName>
    </submittedName>
</protein>